<proteinExistence type="predicted"/>
<dbReference type="Pfam" id="PF05050">
    <property type="entry name" value="Methyltransf_21"/>
    <property type="match status" value="1"/>
</dbReference>
<evidence type="ECO:0000313" key="3">
    <source>
        <dbReference type="Proteomes" id="UP000011648"/>
    </source>
</evidence>
<feature type="domain" description="Methyltransferase FkbM" evidence="1">
    <location>
        <begin position="22"/>
        <end position="178"/>
    </location>
</feature>
<dbReference type="Proteomes" id="UP000011648">
    <property type="component" value="Unassembled WGS sequence"/>
</dbReference>
<evidence type="ECO:0000259" key="1">
    <source>
        <dbReference type="Pfam" id="PF05050"/>
    </source>
</evidence>
<dbReference type="OrthoDB" id="275825at2157"/>
<sequence>MHERQVLEDFIRSLRSDDIVWDCGSNVGLYATFAAEIASESVAIEPAPSNVSALSYNLSQNDLEDESTIIATALGSSEGTVAVPADAKPGENHKLSSSGGSTQVPIKCGDDITGLADTSDPTVLTMDIEGAEADALDGLRETLTNVRLAYVEVHEDLLADYGRSADDVMNILEETGFNVSCLNERRSGNYHLKAVANSRE</sequence>
<dbReference type="Gene3D" id="3.40.50.150">
    <property type="entry name" value="Vaccinia Virus protein VP39"/>
    <property type="match status" value="1"/>
</dbReference>
<dbReference type="InterPro" id="IPR052514">
    <property type="entry name" value="SAM-dependent_MTase"/>
</dbReference>
<dbReference type="PATRIC" id="fig|1230458.4.peg.449"/>
<gene>
    <name evidence="2" type="ORF">C484_02299</name>
</gene>
<protein>
    <recommendedName>
        <fullName evidence="1">Methyltransferase FkbM domain-containing protein</fullName>
    </recommendedName>
</protein>
<dbReference type="STRING" id="1230458.C484_02299"/>
<comment type="caution">
    <text evidence="2">The sequence shown here is derived from an EMBL/GenBank/DDBJ whole genome shotgun (WGS) entry which is preliminary data.</text>
</comment>
<dbReference type="EMBL" id="AOIL01000012">
    <property type="protein sequence ID" value="ELY95787.1"/>
    <property type="molecule type" value="Genomic_DNA"/>
</dbReference>
<dbReference type="SUPFAM" id="SSF53335">
    <property type="entry name" value="S-adenosyl-L-methionine-dependent methyltransferases"/>
    <property type="match status" value="1"/>
</dbReference>
<accession>M0AD45</accession>
<dbReference type="InterPro" id="IPR029063">
    <property type="entry name" value="SAM-dependent_MTases_sf"/>
</dbReference>
<dbReference type="InterPro" id="IPR006342">
    <property type="entry name" value="FkbM_mtfrase"/>
</dbReference>
<organism evidence="2 3">
    <name type="scientific">Natrialba taiwanensis DSM 12281</name>
    <dbReference type="NCBI Taxonomy" id="1230458"/>
    <lineage>
        <taxon>Archaea</taxon>
        <taxon>Methanobacteriati</taxon>
        <taxon>Methanobacteriota</taxon>
        <taxon>Stenosarchaea group</taxon>
        <taxon>Halobacteria</taxon>
        <taxon>Halobacteriales</taxon>
        <taxon>Natrialbaceae</taxon>
        <taxon>Natrialba</taxon>
    </lineage>
</organism>
<dbReference type="AlphaFoldDB" id="M0AD45"/>
<name>M0AD45_9EURY</name>
<keyword evidence="3" id="KW-1185">Reference proteome</keyword>
<evidence type="ECO:0000313" key="2">
    <source>
        <dbReference type="EMBL" id="ELY95787.1"/>
    </source>
</evidence>
<reference evidence="2 3" key="1">
    <citation type="journal article" date="2014" name="PLoS Genet.">
        <title>Phylogenetically driven sequencing of extremely halophilic archaea reveals strategies for static and dynamic osmo-response.</title>
        <authorList>
            <person name="Becker E.A."/>
            <person name="Seitzer P.M."/>
            <person name="Tritt A."/>
            <person name="Larsen D."/>
            <person name="Krusor M."/>
            <person name="Yao A.I."/>
            <person name="Wu D."/>
            <person name="Madern D."/>
            <person name="Eisen J.A."/>
            <person name="Darling A.E."/>
            <person name="Facciotti M.T."/>
        </authorList>
    </citation>
    <scope>NUCLEOTIDE SEQUENCE [LARGE SCALE GENOMIC DNA]</scope>
    <source>
        <strain evidence="2 3">DSM 12281</strain>
    </source>
</reference>
<dbReference type="PANTHER" id="PTHR34203:SF15">
    <property type="entry name" value="SLL1173 PROTEIN"/>
    <property type="match status" value="1"/>
</dbReference>
<dbReference type="PANTHER" id="PTHR34203">
    <property type="entry name" value="METHYLTRANSFERASE, FKBM FAMILY PROTEIN"/>
    <property type="match status" value="1"/>
</dbReference>
<dbReference type="NCBIfam" id="TIGR01444">
    <property type="entry name" value="fkbM_fam"/>
    <property type="match status" value="1"/>
</dbReference>